<evidence type="ECO:0000313" key="2">
    <source>
        <dbReference type="Proteomes" id="UP000224567"/>
    </source>
</evidence>
<keyword evidence="2" id="KW-1185">Reference proteome</keyword>
<gene>
    <name evidence="1" type="ORF">CQW23_02018</name>
</gene>
<sequence>MHIMLKGNDDDDDNDDVMHEAVAQPPYTPTELCSQGATDAPIDPMEKYEKEALYSAIQAFVGIEWNGLCIYSNPYG</sequence>
<protein>
    <submittedName>
        <fullName evidence="1">Uncharacterized protein</fullName>
    </submittedName>
</protein>
<reference evidence="1 2" key="1">
    <citation type="journal article" date="2017" name="Genome Biol.">
        <title>New reference genome sequences of hot pepper reveal the massive evolution of plant disease-resistance genes by retroduplication.</title>
        <authorList>
            <person name="Kim S."/>
            <person name="Park J."/>
            <person name="Yeom S.I."/>
            <person name="Kim Y.M."/>
            <person name="Seo E."/>
            <person name="Kim K.T."/>
            <person name="Kim M.S."/>
            <person name="Lee J.M."/>
            <person name="Cheong K."/>
            <person name="Shin H.S."/>
            <person name="Kim S.B."/>
            <person name="Han K."/>
            <person name="Lee J."/>
            <person name="Park M."/>
            <person name="Lee H.A."/>
            <person name="Lee H.Y."/>
            <person name="Lee Y."/>
            <person name="Oh S."/>
            <person name="Lee J.H."/>
            <person name="Choi E."/>
            <person name="Choi E."/>
            <person name="Lee S.E."/>
            <person name="Jeon J."/>
            <person name="Kim H."/>
            <person name="Choi G."/>
            <person name="Song H."/>
            <person name="Lee J."/>
            <person name="Lee S.C."/>
            <person name="Kwon J.K."/>
            <person name="Lee H.Y."/>
            <person name="Koo N."/>
            <person name="Hong Y."/>
            <person name="Kim R.W."/>
            <person name="Kang W.H."/>
            <person name="Huh J.H."/>
            <person name="Kang B.C."/>
            <person name="Yang T.J."/>
            <person name="Lee Y.H."/>
            <person name="Bennetzen J.L."/>
            <person name="Choi D."/>
        </authorList>
    </citation>
    <scope>NUCLEOTIDE SEQUENCE [LARGE SCALE GENOMIC DNA]</scope>
    <source>
        <strain evidence="2">cv. PBC81</strain>
    </source>
</reference>
<proteinExistence type="predicted"/>
<dbReference type="AlphaFoldDB" id="A0A2G2XQ80"/>
<dbReference type="EMBL" id="MLFT02000001">
    <property type="protein sequence ID" value="PHT59655.1"/>
    <property type="molecule type" value="Genomic_DNA"/>
</dbReference>
<name>A0A2G2XQ80_CAPBA</name>
<organism evidence="1 2">
    <name type="scientific">Capsicum baccatum</name>
    <name type="common">Peruvian pepper</name>
    <dbReference type="NCBI Taxonomy" id="33114"/>
    <lineage>
        <taxon>Eukaryota</taxon>
        <taxon>Viridiplantae</taxon>
        <taxon>Streptophyta</taxon>
        <taxon>Embryophyta</taxon>
        <taxon>Tracheophyta</taxon>
        <taxon>Spermatophyta</taxon>
        <taxon>Magnoliopsida</taxon>
        <taxon>eudicotyledons</taxon>
        <taxon>Gunneridae</taxon>
        <taxon>Pentapetalae</taxon>
        <taxon>asterids</taxon>
        <taxon>lamiids</taxon>
        <taxon>Solanales</taxon>
        <taxon>Solanaceae</taxon>
        <taxon>Solanoideae</taxon>
        <taxon>Capsiceae</taxon>
        <taxon>Capsicum</taxon>
    </lineage>
</organism>
<reference evidence="2" key="2">
    <citation type="journal article" date="2017" name="J. Anim. Genet.">
        <title>Multiple reference genome sequences of hot pepper reveal the massive evolution of plant disease resistance genes by retroduplication.</title>
        <authorList>
            <person name="Kim S."/>
            <person name="Park J."/>
            <person name="Yeom S.-I."/>
            <person name="Kim Y.-M."/>
            <person name="Seo E."/>
            <person name="Kim K.-T."/>
            <person name="Kim M.-S."/>
            <person name="Lee J.M."/>
            <person name="Cheong K."/>
            <person name="Shin H.-S."/>
            <person name="Kim S.-B."/>
            <person name="Han K."/>
            <person name="Lee J."/>
            <person name="Park M."/>
            <person name="Lee H.-A."/>
            <person name="Lee H.-Y."/>
            <person name="Lee Y."/>
            <person name="Oh S."/>
            <person name="Lee J.H."/>
            <person name="Choi E."/>
            <person name="Choi E."/>
            <person name="Lee S.E."/>
            <person name="Jeon J."/>
            <person name="Kim H."/>
            <person name="Choi G."/>
            <person name="Song H."/>
            <person name="Lee J."/>
            <person name="Lee S.-C."/>
            <person name="Kwon J.-K."/>
            <person name="Lee H.-Y."/>
            <person name="Koo N."/>
            <person name="Hong Y."/>
            <person name="Kim R.W."/>
            <person name="Kang W.-H."/>
            <person name="Huh J.H."/>
            <person name="Kang B.-C."/>
            <person name="Yang T.-J."/>
            <person name="Lee Y.-H."/>
            <person name="Bennetzen J.L."/>
            <person name="Choi D."/>
        </authorList>
    </citation>
    <scope>NUCLEOTIDE SEQUENCE [LARGE SCALE GENOMIC DNA]</scope>
    <source>
        <strain evidence="2">cv. PBC81</strain>
    </source>
</reference>
<dbReference type="Proteomes" id="UP000224567">
    <property type="component" value="Unassembled WGS sequence"/>
</dbReference>
<accession>A0A2G2XQ80</accession>
<evidence type="ECO:0000313" key="1">
    <source>
        <dbReference type="EMBL" id="PHT59655.1"/>
    </source>
</evidence>
<comment type="caution">
    <text evidence="1">The sequence shown here is derived from an EMBL/GenBank/DDBJ whole genome shotgun (WGS) entry which is preliminary data.</text>
</comment>